<evidence type="ECO:0000256" key="13">
    <source>
        <dbReference type="ARBA" id="ARBA00023128"/>
    </source>
</evidence>
<feature type="domain" description="Dynamin-type G" evidence="20">
    <location>
        <begin position="285"/>
        <end position="549"/>
    </location>
</feature>
<dbReference type="GO" id="GO:0048312">
    <property type="term" value="P:intracellular distribution of mitochondria"/>
    <property type="evidence" value="ECO:0007669"/>
    <property type="project" value="TreeGrafter"/>
</dbReference>
<comment type="caution">
    <text evidence="21">The sequence shown here is derived from an EMBL/GenBank/DDBJ whole genome shotgun (WGS) entry which is preliminary data.</text>
</comment>
<keyword evidence="10" id="KW-1133">Transmembrane helix</keyword>
<dbReference type="PROSITE" id="PS51718">
    <property type="entry name" value="G_DYNAMIN_2"/>
    <property type="match status" value="1"/>
</dbReference>
<reference evidence="21" key="1">
    <citation type="journal article" date="2023" name="G3 (Bethesda)">
        <title>Whole genome assembly and annotation of the endangered Caribbean coral Acropora cervicornis.</title>
        <authorList>
            <person name="Selwyn J.D."/>
            <person name="Vollmer S.V."/>
        </authorList>
    </citation>
    <scope>NUCLEOTIDE SEQUENCE</scope>
    <source>
        <strain evidence="21">K2</strain>
    </source>
</reference>
<dbReference type="GO" id="GO:0003924">
    <property type="term" value="F:GTPase activity"/>
    <property type="evidence" value="ECO:0007669"/>
    <property type="project" value="InterPro"/>
</dbReference>
<evidence type="ECO:0000256" key="11">
    <source>
        <dbReference type="ARBA" id="ARBA00023054"/>
    </source>
</evidence>
<dbReference type="Pfam" id="PF00350">
    <property type="entry name" value="Dynamin_N"/>
    <property type="match status" value="1"/>
</dbReference>
<dbReference type="GO" id="GO:0008017">
    <property type="term" value="F:microtubule binding"/>
    <property type="evidence" value="ECO:0007669"/>
    <property type="project" value="TreeGrafter"/>
</dbReference>
<dbReference type="EC" id="3.6.5.5" evidence="3"/>
<dbReference type="GO" id="GO:0005743">
    <property type="term" value="C:mitochondrial inner membrane"/>
    <property type="evidence" value="ECO:0007669"/>
    <property type="project" value="UniProtKB-SubCell"/>
</dbReference>
<keyword evidence="9" id="KW-0809">Transit peptide</keyword>
<keyword evidence="16" id="KW-1015">Disulfide bond</keyword>
<keyword evidence="13" id="KW-0496">Mitochondrion</keyword>
<evidence type="ECO:0000256" key="12">
    <source>
        <dbReference type="ARBA" id="ARBA00023121"/>
    </source>
</evidence>
<evidence type="ECO:0000256" key="5">
    <source>
        <dbReference type="ARBA" id="ARBA00022703"/>
    </source>
</evidence>
<evidence type="ECO:0000256" key="9">
    <source>
        <dbReference type="ARBA" id="ARBA00022946"/>
    </source>
</evidence>
<dbReference type="EMBL" id="JARQWQ010000100">
    <property type="protein sequence ID" value="KAK2551236.1"/>
    <property type="molecule type" value="Genomic_DNA"/>
</dbReference>
<keyword evidence="14" id="KW-0342">GTP-binding</keyword>
<proteinExistence type="predicted"/>
<evidence type="ECO:0000256" key="16">
    <source>
        <dbReference type="ARBA" id="ARBA00023157"/>
    </source>
</evidence>
<dbReference type="PRINTS" id="PR00195">
    <property type="entry name" value="DYNAMIN"/>
</dbReference>
<evidence type="ECO:0000256" key="18">
    <source>
        <dbReference type="ARBA" id="ARBA00048040"/>
    </source>
</evidence>
<dbReference type="PANTHER" id="PTHR11566">
    <property type="entry name" value="DYNAMIN"/>
    <property type="match status" value="1"/>
</dbReference>
<dbReference type="Proteomes" id="UP001249851">
    <property type="component" value="Unassembled WGS sequence"/>
</dbReference>
<evidence type="ECO:0000259" key="20">
    <source>
        <dbReference type="PROSITE" id="PS51718"/>
    </source>
</evidence>
<comment type="catalytic activity">
    <reaction evidence="18">
        <text>GTP + H2O = GDP + phosphate + H(+)</text>
        <dbReference type="Rhea" id="RHEA:19669"/>
        <dbReference type="ChEBI" id="CHEBI:15377"/>
        <dbReference type="ChEBI" id="CHEBI:15378"/>
        <dbReference type="ChEBI" id="CHEBI:37565"/>
        <dbReference type="ChEBI" id="CHEBI:43474"/>
        <dbReference type="ChEBI" id="CHEBI:58189"/>
        <dbReference type="EC" id="3.6.5.5"/>
    </reaction>
</comment>
<dbReference type="InterPro" id="IPR045063">
    <property type="entry name" value="Dynamin_N"/>
</dbReference>
<dbReference type="SMART" id="SM00053">
    <property type="entry name" value="DYNc"/>
    <property type="match status" value="1"/>
</dbReference>
<dbReference type="SUPFAM" id="SSF52540">
    <property type="entry name" value="P-loop containing nucleoside triphosphate hydrolases"/>
    <property type="match status" value="1"/>
</dbReference>
<dbReference type="InterPro" id="IPR030381">
    <property type="entry name" value="G_DYNAMIN_dom"/>
</dbReference>
<keyword evidence="6" id="KW-0547">Nucleotide-binding</keyword>
<dbReference type="Pfam" id="PF19434">
    <property type="entry name" value="OPA1_C"/>
    <property type="match status" value="1"/>
</dbReference>
<dbReference type="InterPro" id="IPR001401">
    <property type="entry name" value="Dynamin_GTPase"/>
</dbReference>
<dbReference type="GO" id="GO:0005874">
    <property type="term" value="C:microtubule"/>
    <property type="evidence" value="ECO:0007669"/>
    <property type="project" value="TreeGrafter"/>
</dbReference>
<evidence type="ECO:0000256" key="8">
    <source>
        <dbReference type="ARBA" id="ARBA00022801"/>
    </source>
</evidence>
<dbReference type="GO" id="GO:0008053">
    <property type="term" value="P:mitochondrial fusion"/>
    <property type="evidence" value="ECO:0007669"/>
    <property type="project" value="TreeGrafter"/>
</dbReference>
<organism evidence="21 22">
    <name type="scientific">Acropora cervicornis</name>
    <name type="common">Staghorn coral</name>
    <dbReference type="NCBI Taxonomy" id="6130"/>
    <lineage>
        <taxon>Eukaryota</taxon>
        <taxon>Metazoa</taxon>
        <taxon>Cnidaria</taxon>
        <taxon>Anthozoa</taxon>
        <taxon>Hexacorallia</taxon>
        <taxon>Scleractinia</taxon>
        <taxon>Astrocoeniina</taxon>
        <taxon>Acroporidae</taxon>
        <taxon>Acropora</taxon>
    </lineage>
</organism>
<sequence length="845" mass="97389">MLRVSGAFSFHCEHCLERIALQRSPKRFYGQKLLCQFTKPMTFNQRCEIHTLLNLRRQHIRTFMKTPLGIYPTITRVLINKNVNGERMVSTAIVRAVMRVARVRYLLLGATGAGGVTAKMTYDSWKDKWQKFQETLPEFSWLTELWDSLPDLSNTFEGGSEATQGLVKGLKEFVDGFWDSEVSPSVVSAADKPENSEKTSTPRKTPTEKMQERLEKSQEELIEMQQRYQREIDKLERENRELRKQVIILKGDSMPTPRKIKKSLIDMYSDVLDLLSEYDVSYNTTDHLPRVVVVGDQSAGKTSVLEMIAQARIFPRGSGQMMTRAPVMVTLSEGPNHMAQFKGSTHQYDLTQENELKALRQEVEIRMRNSVKSGQTVSREVISLSVKGPGLHRMVLVDLPGIIGTITAGMAENTRDDIVEMSSVYLFHNNGAIDAERSNVTDLVSKMDPAGVGGAKSINLRAPDDYKIYVYFFQIKQILEGRLFPMKALGYFAVVTGTGIDTIRGCEEEFFRNSKLFKSGVFKASQMTTQNLSFAVSHCFWKMVRESIEQQADSYKAKRFNLETEWKNFFPKLRELDRNELFDKARNEILDEVLTLSEITPQMWEDAITKHLWSAVAPHFIETIYLPAAQADNPSNFNTSVDIKLKQWADRTLPDISVKVGWETLFEEFYKATQEIKTDNGHSHLFEDLKAELSNECKRSHRVIQLTALEDWSVSEKQQWDSAIKFMENTLQDELDKASNKMYELLGPGATERWLYWKSRSREQVNETWHHLFREYFLSQSLGNVQECRNAFYRRDLVKNELGCNDVVLFWRIQKMLQTTSNAIRQQVMNHEGNKLNYYNTSSQK</sequence>
<evidence type="ECO:0000256" key="7">
    <source>
        <dbReference type="ARBA" id="ARBA00022792"/>
    </source>
</evidence>
<keyword evidence="11" id="KW-0175">Coiled coil</keyword>
<dbReference type="GO" id="GO:0000266">
    <property type="term" value="P:mitochondrial fission"/>
    <property type="evidence" value="ECO:0007669"/>
    <property type="project" value="TreeGrafter"/>
</dbReference>
<accession>A0AAD9UV90</accession>
<evidence type="ECO:0000256" key="1">
    <source>
        <dbReference type="ARBA" id="ARBA00004434"/>
    </source>
</evidence>
<dbReference type="GO" id="GO:0016559">
    <property type="term" value="P:peroxisome fission"/>
    <property type="evidence" value="ECO:0007669"/>
    <property type="project" value="TreeGrafter"/>
</dbReference>
<dbReference type="GO" id="GO:0006897">
    <property type="term" value="P:endocytosis"/>
    <property type="evidence" value="ECO:0007669"/>
    <property type="project" value="TreeGrafter"/>
</dbReference>
<keyword evidence="22" id="KW-1185">Reference proteome</keyword>
<keyword evidence="7" id="KW-0999">Mitochondrion inner membrane</keyword>
<dbReference type="PANTHER" id="PTHR11566:SF67">
    <property type="entry name" value="DYNAMIN-LIKE 120 KDA PROTEIN, MITOCHONDRIAL"/>
    <property type="match status" value="1"/>
</dbReference>
<name>A0AAD9UV90_ACRCE</name>
<evidence type="ECO:0000256" key="2">
    <source>
        <dbReference type="ARBA" id="ARBA00004569"/>
    </source>
</evidence>
<dbReference type="AlphaFoldDB" id="A0AAD9UV90"/>
<evidence type="ECO:0000256" key="3">
    <source>
        <dbReference type="ARBA" id="ARBA00011980"/>
    </source>
</evidence>
<evidence type="ECO:0000256" key="17">
    <source>
        <dbReference type="ARBA" id="ARBA00044791"/>
    </source>
</evidence>
<dbReference type="InterPro" id="IPR045817">
    <property type="entry name" value="OPA1_C"/>
</dbReference>
<evidence type="ECO:0000256" key="14">
    <source>
        <dbReference type="ARBA" id="ARBA00023134"/>
    </source>
</evidence>
<dbReference type="GO" id="GO:0006915">
    <property type="term" value="P:apoptotic process"/>
    <property type="evidence" value="ECO:0007669"/>
    <property type="project" value="UniProtKB-KW"/>
</dbReference>
<dbReference type="GO" id="GO:0008289">
    <property type="term" value="F:lipid binding"/>
    <property type="evidence" value="ECO:0007669"/>
    <property type="project" value="UniProtKB-KW"/>
</dbReference>
<feature type="region of interest" description="Disordered" evidence="19">
    <location>
        <begin position="185"/>
        <end position="213"/>
    </location>
</feature>
<evidence type="ECO:0000256" key="4">
    <source>
        <dbReference type="ARBA" id="ARBA00022692"/>
    </source>
</evidence>
<reference evidence="21" key="2">
    <citation type="journal article" date="2023" name="Science">
        <title>Genomic signatures of disease resistance in endangered staghorn corals.</title>
        <authorList>
            <person name="Vollmer S.V."/>
            <person name="Selwyn J.D."/>
            <person name="Despard B.A."/>
            <person name="Roesel C.L."/>
        </authorList>
    </citation>
    <scope>NUCLEOTIDE SEQUENCE</scope>
    <source>
        <strain evidence="21">K2</strain>
    </source>
</reference>
<keyword evidence="15" id="KW-0472">Membrane</keyword>
<dbReference type="GO" id="GO:0005525">
    <property type="term" value="F:GTP binding"/>
    <property type="evidence" value="ECO:0007669"/>
    <property type="project" value="UniProtKB-KW"/>
</dbReference>
<dbReference type="GO" id="GO:0005758">
    <property type="term" value="C:mitochondrial intermembrane space"/>
    <property type="evidence" value="ECO:0007669"/>
    <property type="project" value="UniProtKB-SubCell"/>
</dbReference>
<evidence type="ECO:0000256" key="19">
    <source>
        <dbReference type="SAM" id="MobiDB-lite"/>
    </source>
</evidence>
<evidence type="ECO:0000313" key="21">
    <source>
        <dbReference type="EMBL" id="KAK2551236.1"/>
    </source>
</evidence>
<keyword evidence="12" id="KW-0446">Lipid-binding</keyword>
<keyword evidence="8" id="KW-0378">Hydrolase</keyword>
<dbReference type="Gene3D" id="3.40.50.300">
    <property type="entry name" value="P-loop containing nucleotide triphosphate hydrolases"/>
    <property type="match status" value="1"/>
</dbReference>
<dbReference type="CDD" id="cd08771">
    <property type="entry name" value="DLP_1"/>
    <property type="match status" value="1"/>
</dbReference>
<protein>
    <recommendedName>
        <fullName evidence="17">Dynamin-like GTPase OPA1, mitochondrial</fullName>
        <ecNumber evidence="3">3.6.5.5</ecNumber>
    </recommendedName>
</protein>
<evidence type="ECO:0000256" key="10">
    <source>
        <dbReference type="ARBA" id="ARBA00022989"/>
    </source>
</evidence>
<evidence type="ECO:0000256" key="6">
    <source>
        <dbReference type="ARBA" id="ARBA00022741"/>
    </source>
</evidence>
<dbReference type="InterPro" id="IPR027417">
    <property type="entry name" value="P-loop_NTPase"/>
</dbReference>
<dbReference type="InterPro" id="IPR022812">
    <property type="entry name" value="Dynamin"/>
</dbReference>
<comment type="subcellular location">
    <subcellularLocation>
        <location evidence="1">Mitochondrion inner membrane</location>
        <topology evidence="1">Single-pass membrane protein</topology>
    </subcellularLocation>
    <subcellularLocation>
        <location evidence="2">Mitochondrion intermembrane space</location>
    </subcellularLocation>
</comment>
<gene>
    <name evidence="21" type="ORF">P5673_028001</name>
</gene>
<keyword evidence="4" id="KW-0812">Transmembrane</keyword>
<keyword evidence="5" id="KW-0053">Apoptosis</keyword>
<evidence type="ECO:0000256" key="15">
    <source>
        <dbReference type="ARBA" id="ARBA00023136"/>
    </source>
</evidence>
<evidence type="ECO:0000313" key="22">
    <source>
        <dbReference type="Proteomes" id="UP001249851"/>
    </source>
</evidence>